<dbReference type="Gene3D" id="3.50.50.60">
    <property type="entry name" value="FAD/NAD(P)-binding domain"/>
    <property type="match status" value="2"/>
</dbReference>
<evidence type="ECO:0000256" key="5">
    <source>
        <dbReference type="PIRSR" id="PIRSR000350-2"/>
    </source>
</evidence>
<dbReference type="SUPFAM" id="SSF55424">
    <property type="entry name" value="FAD/NAD-linked reductases, dimerisation (C-terminal) domain"/>
    <property type="match status" value="1"/>
</dbReference>
<accession>A0A1P8UF88</accession>
<dbReference type="InterPro" id="IPR001100">
    <property type="entry name" value="Pyr_nuc-diS_OxRdtase"/>
</dbReference>
<dbReference type="Pfam" id="PF07992">
    <property type="entry name" value="Pyr_redox_2"/>
    <property type="match status" value="1"/>
</dbReference>
<dbReference type="Gene3D" id="3.30.390.30">
    <property type="match status" value="1"/>
</dbReference>
<dbReference type="AlphaFoldDB" id="A0A1P8UF88"/>
<dbReference type="PRINTS" id="PR00368">
    <property type="entry name" value="FADPNR"/>
</dbReference>
<dbReference type="PANTHER" id="PTHR22912">
    <property type="entry name" value="DISULFIDE OXIDOREDUCTASE"/>
    <property type="match status" value="1"/>
</dbReference>
<dbReference type="GO" id="GO:0050660">
    <property type="term" value="F:flavin adenine dinucleotide binding"/>
    <property type="evidence" value="ECO:0007669"/>
    <property type="project" value="TreeGrafter"/>
</dbReference>
<keyword evidence="4 6" id="KW-0520">NAD</keyword>
<dbReference type="PANTHER" id="PTHR22912:SF151">
    <property type="entry name" value="DIHYDROLIPOYL DEHYDROGENASE, MITOCHONDRIAL"/>
    <property type="match status" value="1"/>
</dbReference>
<dbReference type="EMBL" id="CP019434">
    <property type="protein sequence ID" value="APZ42449.1"/>
    <property type="molecule type" value="Genomic_DNA"/>
</dbReference>
<comment type="similarity">
    <text evidence="1">Belongs to the class-I pyridine nucleotide-disulfide oxidoreductase family.</text>
</comment>
<evidence type="ECO:0000256" key="7">
    <source>
        <dbReference type="PIRSR" id="PIRSR000350-4"/>
    </source>
</evidence>
<organism evidence="10 11">
    <name type="scientific">Acidihalobacter ferrooxydans</name>
    <dbReference type="NCBI Taxonomy" id="1765967"/>
    <lineage>
        <taxon>Bacteria</taxon>
        <taxon>Pseudomonadati</taxon>
        <taxon>Pseudomonadota</taxon>
        <taxon>Gammaproteobacteria</taxon>
        <taxon>Chromatiales</taxon>
        <taxon>Ectothiorhodospiraceae</taxon>
        <taxon>Acidihalobacter</taxon>
    </lineage>
</organism>
<reference evidence="10 11" key="1">
    <citation type="submission" date="2017-01" db="EMBL/GenBank/DDBJ databases">
        <title>Draft sequence of Acidihalobacter ferrooxidans strain DSM 14175 (strain V8).</title>
        <authorList>
            <person name="Khaleque H.N."/>
            <person name="Ramsay J.P."/>
            <person name="Murphy R.J.T."/>
            <person name="Kaksonen A.H."/>
            <person name="Boxall N.J."/>
            <person name="Watkin E.L.J."/>
        </authorList>
    </citation>
    <scope>NUCLEOTIDE SEQUENCE [LARGE SCALE GENOMIC DNA]</scope>
    <source>
        <strain evidence="10 11">V8</strain>
    </source>
</reference>
<feature type="active site" description="Proton acceptor" evidence="5">
    <location>
        <position position="452"/>
    </location>
</feature>
<feature type="disulfide bond" description="Redox-active" evidence="7">
    <location>
        <begin position="42"/>
        <end position="47"/>
    </location>
</feature>
<evidence type="ECO:0000256" key="2">
    <source>
        <dbReference type="ARBA" id="ARBA00022630"/>
    </source>
</evidence>
<feature type="binding site" evidence="6">
    <location>
        <position position="205"/>
    </location>
    <ligand>
        <name>NAD(+)</name>
        <dbReference type="ChEBI" id="CHEBI:57540"/>
    </ligand>
</feature>
<dbReference type="Pfam" id="PF02852">
    <property type="entry name" value="Pyr_redox_dim"/>
    <property type="match status" value="1"/>
</dbReference>
<dbReference type="PRINTS" id="PR00411">
    <property type="entry name" value="PNDRDTASEI"/>
</dbReference>
<evidence type="ECO:0000256" key="3">
    <source>
        <dbReference type="ARBA" id="ARBA00022827"/>
    </source>
</evidence>
<evidence type="ECO:0000259" key="8">
    <source>
        <dbReference type="Pfam" id="PF02852"/>
    </source>
</evidence>
<dbReference type="Proteomes" id="UP000243807">
    <property type="component" value="Chromosome"/>
</dbReference>
<feature type="domain" description="FAD/NAD(P)-binding" evidence="9">
    <location>
        <begin position="5"/>
        <end position="331"/>
    </location>
</feature>
<dbReference type="OrthoDB" id="9800167at2"/>
<keyword evidence="2" id="KW-0285">Flavoprotein</keyword>
<feature type="binding site" evidence="6">
    <location>
        <position position="51"/>
    </location>
    <ligand>
        <name>FAD</name>
        <dbReference type="ChEBI" id="CHEBI:57692"/>
    </ligand>
</feature>
<dbReference type="RefSeq" id="WP_076836062.1">
    <property type="nucleotide sequence ID" value="NZ_CP019434.1"/>
</dbReference>
<name>A0A1P8UF88_9GAMM</name>
<sequence>MQHVDVITLGAGGGAYPAAFRLARAGRRVVMVDPKGVMSGNCLAEGCVPSKAVREVAELYRTAQRFERFGLSGEIGADFAGVVAHKDRVQRTRYTQHAAELARLAERLTLVQGVARLQDAYTVVVESEHGEESYRAEHIIIASGSDVFVPPIPGAELCVTSHDLYALDSSFKSLPRRLVVIGGGYIGLETATFLRAFGAEVTVLEMMDQILPGMDPDFVAGLAPLLDPAIRRVTGAKVETIENAADGTLTVRYAVGDKNETGDKTETVAADAVLMAAGRHAVVPEGAEAIGLELQRGRVVADTALRTNLPGLYACGDVNGRVPLFHAAVGQSLIASRNILGGDQALDYFDFGAVPTTIFTLPMAAYVGHTRAALKARGIEALETAYNFAEDSRAQIFDETQGEIRLFFEPGTLRLLGGWIIGIDAGQLVGEIGLAVSKGLTAHDLAAFCDQHPMASEGISKAARALF</sequence>
<feature type="domain" description="Pyridine nucleotide-disulphide oxidoreductase dimerisation" evidence="8">
    <location>
        <begin position="354"/>
        <end position="462"/>
    </location>
</feature>
<dbReference type="SUPFAM" id="SSF51905">
    <property type="entry name" value="FAD/NAD(P)-binding domain"/>
    <property type="match status" value="1"/>
</dbReference>
<dbReference type="GO" id="GO:0006103">
    <property type="term" value="P:2-oxoglutarate metabolic process"/>
    <property type="evidence" value="ECO:0007669"/>
    <property type="project" value="TreeGrafter"/>
</dbReference>
<dbReference type="PIRSF" id="PIRSF000350">
    <property type="entry name" value="Mercury_reductase_MerA"/>
    <property type="match status" value="1"/>
</dbReference>
<evidence type="ECO:0000256" key="4">
    <source>
        <dbReference type="ARBA" id="ARBA00023027"/>
    </source>
</evidence>
<keyword evidence="11" id="KW-1185">Reference proteome</keyword>
<gene>
    <name evidence="10" type="ORF">BW247_04555</name>
</gene>
<keyword evidence="3 6" id="KW-0274">FAD</keyword>
<dbReference type="STRING" id="1765967.BW247_04555"/>
<proteinExistence type="inferred from homology"/>
<dbReference type="InterPro" id="IPR016156">
    <property type="entry name" value="FAD/NAD-linked_Rdtase_dimer_sf"/>
</dbReference>
<dbReference type="KEGG" id="afy:BW247_04555"/>
<dbReference type="InterPro" id="IPR036188">
    <property type="entry name" value="FAD/NAD-bd_sf"/>
</dbReference>
<dbReference type="GO" id="GO:0004148">
    <property type="term" value="F:dihydrolipoyl dehydrogenase (NADH) activity"/>
    <property type="evidence" value="ECO:0007669"/>
    <property type="project" value="TreeGrafter"/>
</dbReference>
<evidence type="ECO:0000313" key="10">
    <source>
        <dbReference type="EMBL" id="APZ42449.1"/>
    </source>
</evidence>
<dbReference type="InterPro" id="IPR050151">
    <property type="entry name" value="Class-I_Pyr_Nuc-Dis_Oxidored"/>
</dbReference>
<evidence type="ECO:0000259" key="9">
    <source>
        <dbReference type="Pfam" id="PF07992"/>
    </source>
</evidence>
<dbReference type="InterPro" id="IPR004099">
    <property type="entry name" value="Pyr_nucl-diS_OxRdtase_dimer"/>
</dbReference>
<feature type="binding site" evidence="6">
    <location>
        <position position="278"/>
    </location>
    <ligand>
        <name>NAD(+)</name>
        <dbReference type="ChEBI" id="CHEBI:57540"/>
    </ligand>
</feature>
<evidence type="ECO:0000256" key="1">
    <source>
        <dbReference type="ARBA" id="ARBA00007532"/>
    </source>
</evidence>
<evidence type="ECO:0000313" key="11">
    <source>
        <dbReference type="Proteomes" id="UP000243807"/>
    </source>
</evidence>
<feature type="binding site" evidence="6">
    <location>
        <position position="317"/>
    </location>
    <ligand>
        <name>FAD</name>
        <dbReference type="ChEBI" id="CHEBI:57692"/>
    </ligand>
</feature>
<feature type="binding site" evidence="6">
    <location>
        <begin position="182"/>
        <end position="189"/>
    </location>
    <ligand>
        <name>NAD(+)</name>
        <dbReference type="ChEBI" id="CHEBI:57540"/>
    </ligand>
</feature>
<protein>
    <submittedName>
        <fullName evidence="10">Dihydrolipoyl dehydrogenase</fullName>
    </submittedName>
</protein>
<evidence type="ECO:0000256" key="6">
    <source>
        <dbReference type="PIRSR" id="PIRSR000350-3"/>
    </source>
</evidence>
<comment type="cofactor">
    <cofactor evidence="6">
        <name>FAD</name>
        <dbReference type="ChEBI" id="CHEBI:57692"/>
    </cofactor>
    <text evidence="6">Binds 1 FAD per subunit.</text>
</comment>
<keyword evidence="6" id="KW-0547">Nucleotide-binding</keyword>
<dbReference type="NCBIfam" id="NF004943">
    <property type="entry name" value="PRK06292.2-1"/>
    <property type="match status" value="1"/>
</dbReference>
<dbReference type="InterPro" id="IPR023753">
    <property type="entry name" value="FAD/NAD-binding_dom"/>
</dbReference>